<sequence length="102" mass="11973">MSRIVNVKGQEIFNRFAFDAWSTERKLDFLEMAIELRVKHLLEQINPQFIISANVVNRRLKLPLQCQQELALLKESHELGSSEFRQELLRIEALFFGALETQ</sequence>
<name>A0A6I2GKC3_9LACT</name>
<accession>A0A6I2GKC3</accession>
<protein>
    <submittedName>
        <fullName evidence="1">Uncharacterized protein</fullName>
    </submittedName>
</protein>
<dbReference type="AlphaFoldDB" id="A0A6I2GKC3"/>
<reference evidence="1 2" key="1">
    <citation type="submission" date="2019-11" db="EMBL/GenBank/DDBJ databases">
        <title>Characterisation of Fundicoccus ignavus gen. nov. sp. nov., a novel genus of the family Aerococcaceae isolated from bulk tank milk.</title>
        <authorList>
            <person name="Siebert A."/>
            <person name="Huptas C."/>
            <person name="Wenning M."/>
            <person name="Scherer S."/>
            <person name="Doll E.V."/>
        </authorList>
    </citation>
    <scope>NUCLEOTIDE SEQUENCE [LARGE SCALE GENOMIC DNA]</scope>
    <source>
        <strain evidence="1 2">WS4759</strain>
    </source>
</reference>
<evidence type="ECO:0000313" key="1">
    <source>
        <dbReference type="EMBL" id="MRI85028.1"/>
    </source>
</evidence>
<gene>
    <name evidence="1" type="ORF">GIY09_03960</name>
</gene>
<organism evidence="1 2">
    <name type="scientific">Fundicoccus ignavus</name>
    <dbReference type="NCBI Taxonomy" id="2664442"/>
    <lineage>
        <taxon>Bacteria</taxon>
        <taxon>Bacillati</taxon>
        <taxon>Bacillota</taxon>
        <taxon>Bacilli</taxon>
        <taxon>Lactobacillales</taxon>
        <taxon>Aerococcaceae</taxon>
        <taxon>Fundicoccus</taxon>
    </lineage>
</organism>
<dbReference type="Proteomes" id="UP000430975">
    <property type="component" value="Unassembled WGS sequence"/>
</dbReference>
<dbReference type="EMBL" id="WJQS01000003">
    <property type="protein sequence ID" value="MRI85028.1"/>
    <property type="molecule type" value="Genomic_DNA"/>
</dbReference>
<keyword evidence="2" id="KW-1185">Reference proteome</keyword>
<comment type="caution">
    <text evidence="1">The sequence shown here is derived from an EMBL/GenBank/DDBJ whole genome shotgun (WGS) entry which is preliminary data.</text>
</comment>
<dbReference type="RefSeq" id="WP_153863281.1">
    <property type="nucleotide sequence ID" value="NZ_WJQS01000003.1"/>
</dbReference>
<proteinExistence type="predicted"/>
<evidence type="ECO:0000313" key="2">
    <source>
        <dbReference type="Proteomes" id="UP000430975"/>
    </source>
</evidence>